<gene>
    <name evidence="3" type="ORF">LVY72_07635</name>
</gene>
<dbReference type="SUPFAM" id="SSF51430">
    <property type="entry name" value="NAD(P)-linked oxidoreductase"/>
    <property type="match status" value="1"/>
</dbReference>
<proteinExistence type="predicted"/>
<dbReference type="InterPro" id="IPR050523">
    <property type="entry name" value="AKR_Detox_Biosynth"/>
</dbReference>
<evidence type="ECO:0000313" key="4">
    <source>
        <dbReference type="Proteomes" id="UP001165368"/>
    </source>
</evidence>
<name>A0ABS9L542_9MICC</name>
<dbReference type="Gene3D" id="3.20.20.100">
    <property type="entry name" value="NADP-dependent oxidoreductase domain"/>
    <property type="match status" value="1"/>
</dbReference>
<dbReference type="InterPro" id="IPR023210">
    <property type="entry name" value="NADP_OxRdtase_dom"/>
</dbReference>
<dbReference type="RefSeq" id="WP_237819336.1">
    <property type="nucleotide sequence ID" value="NZ_JAKLTQ010000003.1"/>
</dbReference>
<dbReference type="PANTHER" id="PTHR43364:SF4">
    <property type="entry name" value="NAD(P)-LINKED OXIDOREDUCTASE SUPERFAMILY PROTEIN"/>
    <property type="match status" value="1"/>
</dbReference>
<organism evidence="3 4">
    <name type="scientific">Arthrobacter hankyongi</name>
    <dbReference type="NCBI Taxonomy" id="2904801"/>
    <lineage>
        <taxon>Bacteria</taxon>
        <taxon>Bacillati</taxon>
        <taxon>Actinomycetota</taxon>
        <taxon>Actinomycetes</taxon>
        <taxon>Micrococcales</taxon>
        <taxon>Micrococcaceae</taxon>
        <taxon>Arthrobacter</taxon>
    </lineage>
</organism>
<dbReference type="Proteomes" id="UP001165368">
    <property type="component" value="Unassembled WGS sequence"/>
</dbReference>
<keyword evidence="4" id="KW-1185">Reference proteome</keyword>
<feature type="domain" description="NADP-dependent oxidoreductase" evidence="2">
    <location>
        <begin position="17"/>
        <end position="161"/>
    </location>
</feature>
<comment type="caution">
    <text evidence="3">The sequence shown here is derived from an EMBL/GenBank/DDBJ whole genome shotgun (WGS) entry which is preliminary data.</text>
</comment>
<protein>
    <submittedName>
        <fullName evidence="3">Aldo/keto reductase</fullName>
    </submittedName>
</protein>
<dbReference type="EMBL" id="JAKLTQ010000003">
    <property type="protein sequence ID" value="MCG2621788.1"/>
    <property type="molecule type" value="Genomic_DNA"/>
</dbReference>
<sequence length="194" mass="20813">MAAPAHPRHGEAMGFQGPATLQPQYSLVDREIEYEIVPAALHNNIGLLPWSPLAAGFLSGKYNKGEKASRDTRAGGGNPMNDQIFGDLAGKDQNWATLDAVRDIATTNDVTPAQVAVSWAANRPGITAPIIGAKTLKQLEQNLVAGELVLSEADTARLNEVSTPTPNDYPYGPFGVKQRDRYIDSSDQAIGELF</sequence>
<dbReference type="Pfam" id="PF00248">
    <property type="entry name" value="Aldo_ket_red"/>
    <property type="match status" value="1"/>
</dbReference>
<evidence type="ECO:0000259" key="2">
    <source>
        <dbReference type="Pfam" id="PF00248"/>
    </source>
</evidence>
<keyword evidence="1" id="KW-0560">Oxidoreductase</keyword>
<accession>A0ABS9L542</accession>
<reference evidence="3" key="1">
    <citation type="submission" date="2022-01" db="EMBL/GenBank/DDBJ databases">
        <authorList>
            <person name="Jo J.-H."/>
            <person name="Im W.-T."/>
        </authorList>
    </citation>
    <scope>NUCLEOTIDE SEQUENCE</scope>
    <source>
        <strain evidence="3">I2-34</strain>
    </source>
</reference>
<evidence type="ECO:0000313" key="3">
    <source>
        <dbReference type="EMBL" id="MCG2621788.1"/>
    </source>
</evidence>
<evidence type="ECO:0000256" key="1">
    <source>
        <dbReference type="ARBA" id="ARBA00023002"/>
    </source>
</evidence>
<dbReference type="PANTHER" id="PTHR43364">
    <property type="entry name" value="NADH-SPECIFIC METHYLGLYOXAL REDUCTASE-RELATED"/>
    <property type="match status" value="1"/>
</dbReference>
<dbReference type="InterPro" id="IPR036812">
    <property type="entry name" value="NAD(P)_OxRdtase_dom_sf"/>
</dbReference>